<dbReference type="Gene3D" id="3.20.20.370">
    <property type="entry name" value="Glycoside hydrolase/deacetylase"/>
    <property type="match status" value="1"/>
</dbReference>
<feature type="transmembrane region" description="Helical" evidence="1">
    <location>
        <begin position="12"/>
        <end position="31"/>
    </location>
</feature>
<evidence type="ECO:0000259" key="2">
    <source>
        <dbReference type="PROSITE" id="PS51677"/>
    </source>
</evidence>
<dbReference type="PANTHER" id="PTHR10587">
    <property type="entry name" value="GLYCOSYL TRANSFERASE-RELATED"/>
    <property type="match status" value="1"/>
</dbReference>
<dbReference type="GO" id="GO:0005975">
    <property type="term" value="P:carbohydrate metabolic process"/>
    <property type="evidence" value="ECO:0007669"/>
    <property type="project" value="InterPro"/>
</dbReference>
<dbReference type="PROSITE" id="PS51677">
    <property type="entry name" value="NODB"/>
    <property type="match status" value="1"/>
</dbReference>
<dbReference type="InterPro" id="IPR014235">
    <property type="entry name" value="Spore_PdaA"/>
</dbReference>
<organism evidence="3 4">
    <name type="scientific">Paraclostridium sordellii</name>
    <name type="common">Clostridium sordellii</name>
    <dbReference type="NCBI Taxonomy" id="1505"/>
    <lineage>
        <taxon>Bacteria</taxon>
        <taxon>Bacillati</taxon>
        <taxon>Bacillota</taxon>
        <taxon>Clostridia</taxon>
        <taxon>Peptostreptococcales</taxon>
        <taxon>Peptostreptococcaceae</taxon>
        <taxon>Paraclostridium</taxon>
    </lineage>
</organism>
<feature type="domain" description="NodB homology" evidence="2">
    <location>
        <begin position="84"/>
        <end position="266"/>
    </location>
</feature>
<reference evidence="3 4" key="1">
    <citation type="submission" date="2015-01" db="EMBL/GenBank/DDBJ databases">
        <authorList>
            <person name="Aslett A.Martin."/>
            <person name="De Silva Nishadi"/>
        </authorList>
    </citation>
    <scope>NUCLEOTIDE SEQUENCE [LARGE SCALE GENOMIC DNA]</scope>
    <source>
        <strain evidence="3 4">R28058</strain>
    </source>
</reference>
<dbReference type="Proteomes" id="UP000049127">
    <property type="component" value="Unassembled WGS sequence"/>
</dbReference>
<dbReference type="InterPro" id="IPR011330">
    <property type="entry name" value="Glyco_hydro/deAcase_b/a-brl"/>
</dbReference>
<keyword evidence="1" id="KW-0812">Transmembrane</keyword>
<keyword evidence="1" id="KW-1133">Transmembrane helix</keyword>
<dbReference type="RefSeq" id="WP_055333993.1">
    <property type="nucleotide sequence ID" value="NZ_CDNF01000003.1"/>
</dbReference>
<dbReference type="InterPro" id="IPR050248">
    <property type="entry name" value="Polysacc_deacetylase_ArnD"/>
</dbReference>
<dbReference type="GO" id="GO:0016020">
    <property type="term" value="C:membrane"/>
    <property type="evidence" value="ECO:0007669"/>
    <property type="project" value="TreeGrafter"/>
</dbReference>
<dbReference type="EC" id="3.5.1.-" evidence="3"/>
<gene>
    <name evidence="3" type="primary">pdaA_2</name>
    <name evidence="3" type="ORF">R28058_08601</name>
</gene>
<name>A0A0C7QQT4_PARSO</name>
<evidence type="ECO:0000313" key="3">
    <source>
        <dbReference type="EMBL" id="CEQ03127.1"/>
    </source>
</evidence>
<dbReference type="EMBL" id="CEKZ01000003">
    <property type="protein sequence ID" value="CEQ03127.1"/>
    <property type="molecule type" value="Genomic_DNA"/>
</dbReference>
<dbReference type="OrthoDB" id="9812065at2"/>
<dbReference type="Pfam" id="PF01522">
    <property type="entry name" value="Polysacc_deac_1"/>
    <property type="match status" value="1"/>
</dbReference>
<keyword evidence="3" id="KW-0378">Hydrolase</keyword>
<dbReference type="PANTHER" id="PTHR10587:SF78">
    <property type="entry name" value="PEPTIDOGLYCAN-N-ACETYLMURAMIC ACID DEACETYLASE PDAA"/>
    <property type="match status" value="1"/>
</dbReference>
<accession>A0A0C7QQT4</accession>
<evidence type="ECO:0000256" key="1">
    <source>
        <dbReference type="SAM" id="Phobius"/>
    </source>
</evidence>
<dbReference type="NCBIfam" id="TIGR02884">
    <property type="entry name" value="spore_pdaA"/>
    <property type="match status" value="1"/>
</dbReference>
<dbReference type="GO" id="GO:0016810">
    <property type="term" value="F:hydrolase activity, acting on carbon-nitrogen (but not peptide) bonds"/>
    <property type="evidence" value="ECO:0007669"/>
    <property type="project" value="InterPro"/>
</dbReference>
<dbReference type="AlphaFoldDB" id="A0A0C7QQT4"/>
<dbReference type="CDD" id="cd10948">
    <property type="entry name" value="CE4_BsPdaA_like"/>
    <property type="match status" value="1"/>
</dbReference>
<dbReference type="SUPFAM" id="SSF88713">
    <property type="entry name" value="Glycoside hydrolase/deacetylase"/>
    <property type="match status" value="1"/>
</dbReference>
<sequence>MNNNTNIKNSFFIITIFILAGFLISGEFGIFDKLKTQIFNPNSQTKEYSWYFNPRNDGKQPTPIKEASFFNKYGAYYVGDPKEKVIYLTFDAGYESGNTERLLDTLKKHNVPAAFFVVDHYLKTNPDMVKRMVDEGHLVCNHSKRHPSMASITDFEKFKEEINSVEESYKEITGKDMPKFFRPPMGKFSELSLKYTQDLGYNTIFWSFAYVDWYEDKQPSHEEAKEKIFSRTHPGAIVLLHPNSTTNTEILDEVITHWKKEGYTLKSLDYLTNKKTSDKSKTQILDNK</sequence>
<protein>
    <submittedName>
        <fullName evidence="3">Delta-lactam-biosynthetic de-N-acteylase</fullName>
        <ecNumber evidence="3">3.-.-.-</ecNumber>
        <ecNumber evidence="3">3.5.1.-</ecNumber>
    </submittedName>
</protein>
<proteinExistence type="predicted"/>
<dbReference type="EC" id="3.-.-.-" evidence="3"/>
<keyword evidence="1" id="KW-0472">Membrane</keyword>
<dbReference type="InterPro" id="IPR002509">
    <property type="entry name" value="NODB_dom"/>
</dbReference>
<evidence type="ECO:0000313" key="4">
    <source>
        <dbReference type="Proteomes" id="UP000049127"/>
    </source>
</evidence>